<reference evidence="2" key="2">
    <citation type="submission" date="2010-03" db="EMBL/GenBank/DDBJ databases">
        <title>The genome sequence of Coccidioides posadasii strain Silveira.</title>
        <authorList>
            <consortium name="The Broad Institute Genome Sequencing Center for Infectious Disease"/>
            <person name="Neafsey D."/>
            <person name="Orbach M."/>
            <person name="Henn M.R."/>
            <person name="Cole G.T."/>
            <person name="Galgiani J."/>
            <person name="Gardner M.J."/>
            <person name="Kirkland T.N."/>
            <person name="Taylor J.W."/>
            <person name="Young S.K."/>
            <person name="Zeng Q."/>
            <person name="Koehrsen M."/>
            <person name="Alvarado L."/>
            <person name="Berlin A."/>
            <person name="Borenstein D."/>
            <person name="Chapman S.B."/>
            <person name="Chen Z."/>
            <person name="Engels R."/>
            <person name="Freedman E."/>
            <person name="Gellesch M."/>
            <person name="Goldberg J."/>
            <person name="Griggs A."/>
            <person name="Gujja S."/>
            <person name="Heilman E."/>
            <person name="Heiman D."/>
            <person name="Howarth C."/>
            <person name="Jen D."/>
            <person name="Larson L."/>
            <person name="Mehta T."/>
            <person name="Neiman D."/>
            <person name="Park D."/>
            <person name="Pearson M."/>
            <person name="Richards J."/>
            <person name="Roberts A."/>
            <person name="Saif S."/>
            <person name="Shea T."/>
            <person name="Shenoy N."/>
            <person name="Sisk P."/>
            <person name="Stolte C."/>
            <person name="Sykes S."/>
            <person name="Walk T."/>
            <person name="White J."/>
            <person name="Yandava C."/>
            <person name="Haas B."/>
            <person name="Nusbaum C."/>
            <person name="Birren B."/>
        </authorList>
    </citation>
    <scope>NUCLEOTIDE SEQUENCE [LARGE SCALE GENOMIC DNA]</scope>
    <source>
        <strain evidence="2">RMSCC 757 / Silveira</strain>
    </source>
</reference>
<dbReference type="VEuPathDB" id="FungiDB:CPSG_05585"/>
<reference evidence="2" key="1">
    <citation type="journal article" date="2010" name="Genome Res.">
        <title>Population genomic sequencing of Coccidioides fungi reveals recent hybridization and transposon control.</title>
        <authorList>
            <person name="Neafsey D.E."/>
            <person name="Barker B.M."/>
            <person name="Sharpton T.J."/>
            <person name="Stajich J.E."/>
            <person name="Park D.J."/>
            <person name="Whiston E."/>
            <person name="Hung C.-Y."/>
            <person name="McMahan C."/>
            <person name="White J."/>
            <person name="Sykes S."/>
            <person name="Heiman D."/>
            <person name="Young S."/>
            <person name="Zeng Q."/>
            <person name="Abouelleil A."/>
            <person name="Aftuck L."/>
            <person name="Bessette D."/>
            <person name="Brown A."/>
            <person name="FitzGerald M."/>
            <person name="Lui A."/>
            <person name="Macdonald J.P."/>
            <person name="Priest M."/>
            <person name="Orbach M.J."/>
            <person name="Galgiani J.N."/>
            <person name="Kirkland T.N."/>
            <person name="Cole G.T."/>
            <person name="Birren B.W."/>
            <person name="Henn M.R."/>
            <person name="Taylor J.W."/>
            <person name="Rounsley S.D."/>
        </authorList>
    </citation>
    <scope>NUCLEOTIDE SEQUENCE [LARGE SCALE GENOMIC DNA]</scope>
    <source>
        <strain evidence="2">RMSCC 757 / Silveira</strain>
    </source>
</reference>
<dbReference type="Proteomes" id="UP000002497">
    <property type="component" value="Unassembled WGS sequence"/>
</dbReference>
<dbReference type="EMBL" id="GL636493">
    <property type="protein sequence ID" value="EFW17948.1"/>
    <property type="molecule type" value="Genomic_DNA"/>
</dbReference>
<proteinExistence type="predicted"/>
<gene>
    <name evidence="1" type="ORF">CPSG_05585</name>
</gene>
<accession>E9D6S6</accession>
<dbReference type="AlphaFoldDB" id="E9D6S6"/>
<dbReference type="HOGENOM" id="CLU_2372646_0_0_1"/>
<evidence type="ECO:0000313" key="1">
    <source>
        <dbReference type="EMBL" id="EFW17948.1"/>
    </source>
</evidence>
<organism evidence="2">
    <name type="scientific">Coccidioides posadasii (strain RMSCC 757 / Silveira)</name>
    <name type="common">Valley fever fungus</name>
    <dbReference type="NCBI Taxonomy" id="443226"/>
    <lineage>
        <taxon>Eukaryota</taxon>
        <taxon>Fungi</taxon>
        <taxon>Dikarya</taxon>
        <taxon>Ascomycota</taxon>
        <taxon>Pezizomycotina</taxon>
        <taxon>Eurotiomycetes</taxon>
        <taxon>Eurotiomycetidae</taxon>
        <taxon>Onygenales</taxon>
        <taxon>Onygenaceae</taxon>
        <taxon>Coccidioides</taxon>
    </lineage>
</organism>
<name>E9D6S6_COCPS</name>
<protein>
    <submittedName>
        <fullName evidence="1">Uncharacterized protein</fullName>
    </submittedName>
</protein>
<keyword evidence="2" id="KW-1185">Reference proteome</keyword>
<sequence>MDLMAHAQLRTAMISRLGGQKLSSTGDQLHSISWQMFASSPKSGVQLEFFESSFMIHTKELGRLSPCLVLYSVWSTPYKELVKFDSSQGSIPSVG</sequence>
<evidence type="ECO:0000313" key="2">
    <source>
        <dbReference type="Proteomes" id="UP000002497"/>
    </source>
</evidence>